<proteinExistence type="predicted"/>
<dbReference type="AlphaFoldDB" id="A0A2N9AXN9"/>
<protein>
    <submittedName>
        <fullName evidence="2">Uncharacterized protein</fullName>
    </submittedName>
</protein>
<evidence type="ECO:0000256" key="1">
    <source>
        <dbReference type="SAM" id="MobiDB-lite"/>
    </source>
</evidence>
<sequence>MPIHPPFLPIDLAVHPSVVAVHPPLMPTLHSESLGLDDQPVSYAGRFNRKLRIAEWSRLGSASETEDKCRSDKEPHKVQIRHSPLLDLAVAARTGTPLTLLRLHHALLDQMGRADRNAGAARLIASERPLQRNRRDRLDGRNGRKAEPPLAGGEPFSAFQPIRTFGGSGSNVRKGSISLKNSGSARSSTASRVFRRRSCS</sequence>
<accession>A0A2N9AXN9</accession>
<evidence type="ECO:0000313" key="2">
    <source>
        <dbReference type="EMBL" id="SOR32079.1"/>
    </source>
</evidence>
<gene>
    <name evidence="2" type="ORF">TK0001_5513</name>
</gene>
<feature type="region of interest" description="Disordered" evidence="1">
    <location>
        <begin position="122"/>
        <end position="200"/>
    </location>
</feature>
<feature type="compositionally biased region" description="Basic and acidic residues" evidence="1">
    <location>
        <begin position="136"/>
        <end position="147"/>
    </location>
</feature>
<dbReference type="EMBL" id="LT962688">
    <property type="protein sequence ID" value="SOR32079.1"/>
    <property type="molecule type" value="Genomic_DNA"/>
</dbReference>
<evidence type="ECO:0000313" key="3">
    <source>
        <dbReference type="Proteomes" id="UP000233769"/>
    </source>
</evidence>
<name>A0A2N9AXN9_METEX</name>
<feature type="compositionally biased region" description="Polar residues" evidence="1">
    <location>
        <begin position="170"/>
        <end position="191"/>
    </location>
</feature>
<dbReference type="Proteomes" id="UP000233769">
    <property type="component" value="Chromosome tk0001"/>
</dbReference>
<reference evidence="3" key="1">
    <citation type="submission" date="2017-10" db="EMBL/GenBank/DDBJ databases">
        <authorList>
            <person name="Regsiter A."/>
            <person name="William W."/>
        </authorList>
    </citation>
    <scope>NUCLEOTIDE SEQUENCE [LARGE SCALE GENOMIC DNA]</scope>
</reference>
<organism evidence="2 3">
    <name type="scientific">Methylorubrum extorquens</name>
    <name type="common">Methylobacterium dichloromethanicum</name>
    <name type="synonym">Methylobacterium extorquens</name>
    <dbReference type="NCBI Taxonomy" id="408"/>
    <lineage>
        <taxon>Bacteria</taxon>
        <taxon>Pseudomonadati</taxon>
        <taxon>Pseudomonadota</taxon>
        <taxon>Alphaproteobacteria</taxon>
        <taxon>Hyphomicrobiales</taxon>
        <taxon>Methylobacteriaceae</taxon>
        <taxon>Methylorubrum</taxon>
    </lineage>
</organism>